<evidence type="ECO:0000313" key="3">
    <source>
        <dbReference type="Proteomes" id="UP000191897"/>
    </source>
</evidence>
<sequence>MRFTAHGPSIPDDLLLARDRSEVVFFCGAGVSQARAGLSNFAQLARKVMDQLGPARGSPARKLLEIATRLDPIEGVGGFVATDRVFSLLEREFDTSDIHAAVAAALKPQCDADLSAHQLVLDLAGRKSGAIRLVTTNFDRLFEDCDPEARSIGPAHLPDPKRAELNAVIHLHGRVDPEYLGSDDEGFVLSSGDFGRAYLADGWAARFIQSLLSRFSIVFLGYSADDPPVQYLLEALKGASQAHGQMYAFQSGESAVASSLWENKGVHAMAYDPSNGHEALWSTLEAWAQRAIDVDGWHDEVLKKAVRGPEALHPHERGQVAHILSSADGVRRLTQLADGGIPASWLRVIDPRERYGQPEIDASSSKGRLDPFDQFGLDDDAPPPPPDPREGELSYLTRPREVPKNSWDGFHLYPRDTLDTARRSGIFHGRNAAIADTLPTRLDLLAIWLMKVAHQPDAFSWALKQPDVHPRVKDLLSWAIRDGADKFPAEIARGWRYLFRTWEDRREEPDQAAFAISAEVNASGWSDEMVRRLMSTRRPRLRIEPPFRVRSSSDDNRVFSLNIEYPRPHIDVEIPPEMLRGAVARLRENLDYARSLEAEVHGRDWIYLPTTYETDGQPLDLHAHGLVGPVLETQRMIGRLAAIDPAAAHAEFLRWPVDDDGIFARLRIWAARQPIITTAEDAATVLLGLSDKTFWGSIHQRDLMMTLSSRWNDLSQPARLEIERKLTSTSYPWENPSRSAEYNDRALIERLRWLVAQGLRFSFDIDGIVADLAARLGGKLPDIDDAIEDTQPKVFSIEANNDPGDLIALPIPEILANAGAAEGIDYRNHVRHDPFSGLVEQRPIKALAALSYEARHGRIHVEAWGSFLRSDKREQDPTRLLRLICARLGNMTAAELSQILYSAAEWMRRLARRLVAELPYPFESLWQKMVEAAAAFPAADGERYTERSWADDGLNRPVGKLTQVLLQDPSLSGRRRNSGLEADWKAQMETLLSLPGDLRRQALVFASFQFVFFWLIDPKWTEAVIMPSMESEGPDGDSFWDGFLWANKVPPPPLLRKMTASVVRRVAEGSRRKPITDSLADILLYAWIEWSGRKKPPFSNTQFREAIVEGGTQFGVQVLWNLQRRLRQHTVSREKVIQFFREVWPLQKALKSEEMSRALSTFLFQSGDLFPEMASLIVGRLVPCENFDAYTISSEEPGGIIETYPQPLLDVLLRLLPIDVNRWPHSMGAILDRLARAPQVSVDVRLMRLRRTMGHPAIEPAV</sequence>
<dbReference type="Pfam" id="PF13289">
    <property type="entry name" value="SIR2_2"/>
    <property type="match status" value="1"/>
</dbReference>
<feature type="region of interest" description="Disordered" evidence="1">
    <location>
        <begin position="357"/>
        <end position="398"/>
    </location>
</feature>
<accession>A0A1S7QVC1</accession>
<proteinExistence type="predicted"/>
<gene>
    <name evidence="2" type="ORF">AGR4C_Cc90014</name>
</gene>
<feature type="compositionally biased region" description="Basic and acidic residues" evidence="1">
    <location>
        <begin position="387"/>
        <end position="398"/>
    </location>
</feature>
<dbReference type="Proteomes" id="UP000191897">
    <property type="component" value="Unassembled WGS sequence"/>
</dbReference>
<protein>
    <submittedName>
        <fullName evidence="2">Uncharacterized protein</fullName>
    </submittedName>
</protein>
<organism evidence="2 3">
    <name type="scientific">Agrobacterium tumefaciens str. Kerr 14</name>
    <dbReference type="NCBI Taxonomy" id="1183424"/>
    <lineage>
        <taxon>Bacteria</taxon>
        <taxon>Pseudomonadati</taxon>
        <taxon>Pseudomonadota</taxon>
        <taxon>Alphaproteobacteria</taxon>
        <taxon>Hyphomicrobiales</taxon>
        <taxon>Rhizobiaceae</taxon>
        <taxon>Rhizobium/Agrobacterium group</taxon>
        <taxon>Agrobacterium</taxon>
        <taxon>Agrobacterium tumefaciens complex</taxon>
    </lineage>
</organism>
<evidence type="ECO:0000256" key="1">
    <source>
        <dbReference type="SAM" id="MobiDB-lite"/>
    </source>
</evidence>
<name>A0A1S7QVC1_AGRTU</name>
<evidence type="ECO:0000313" key="2">
    <source>
        <dbReference type="EMBL" id="CUX42765.1"/>
    </source>
</evidence>
<dbReference type="EMBL" id="FBWC01000018">
    <property type="protein sequence ID" value="CUX42765.1"/>
    <property type="molecule type" value="Genomic_DNA"/>
</dbReference>
<reference evidence="2 3" key="1">
    <citation type="submission" date="2016-01" db="EMBL/GenBank/DDBJ databases">
        <authorList>
            <person name="Oliw E.H."/>
        </authorList>
    </citation>
    <scope>NUCLEOTIDE SEQUENCE [LARGE SCALE GENOMIC DNA]</scope>
    <source>
        <strain evidence="2 3">Kerr 14</strain>
    </source>
</reference>
<dbReference type="AlphaFoldDB" id="A0A1S7QVC1"/>